<keyword evidence="3" id="KW-1185">Reference proteome</keyword>
<dbReference type="Pfam" id="PF12937">
    <property type="entry name" value="F-box-like"/>
    <property type="match status" value="1"/>
</dbReference>
<sequence length="487" mass="53782">MSIPGDGLNGLPSELICNIFRRVVDSLDPREDRCRLMLVCRRWREYVEGSTLLWTTIPGRYGLTYMRRALENSRGAMIDLRCQMSSAVKPGLFMVEAGPHIARWRSLVVALRSPPPLQSALAPLTTTQAPNLELLKILMARPSHLISETPITLFGGAPAPSTLKDLVLTRVPVAIEPLGLSGLVSLVLRGMPTISTPQLFEILRGSPRLETLRLYDNPKLVAIGSQASNIHPIELPKLISLTLNLIDSGGTNCILSNIRLPNRRHVLICANMRGVNPRSVLFTSAITHLFHTTIPTADLPPSVIRVETYGDDCMITFRDIAFNVSVDGENRIQEILGWLADALGSKAAEFPVHLIHGWSARYTVRLAAVPLPFVVKHLSIPTPVYDPWREALYTAMAQAPDPPSSDWFIPQLESLSVGLKTMEMESQKQLISMLKNRYEGANSTGETELRCPMNLRSVELRGEARIEGLAEEIKGILGGVDVFWISG</sequence>
<dbReference type="SUPFAM" id="SSF52047">
    <property type="entry name" value="RNI-like"/>
    <property type="match status" value="1"/>
</dbReference>
<dbReference type="HOGENOM" id="CLU_034965_0_0_1"/>
<dbReference type="PANTHER" id="PTHR38926">
    <property type="entry name" value="F-BOX DOMAIN CONTAINING PROTEIN, EXPRESSED"/>
    <property type="match status" value="1"/>
</dbReference>
<evidence type="ECO:0000259" key="1">
    <source>
        <dbReference type="SMART" id="SM00256"/>
    </source>
</evidence>
<proteinExistence type="predicted"/>
<dbReference type="Proteomes" id="UP000054248">
    <property type="component" value="Unassembled WGS sequence"/>
</dbReference>
<reference evidence="3" key="2">
    <citation type="submission" date="2015-01" db="EMBL/GenBank/DDBJ databases">
        <title>Evolutionary Origins and Diversification of the Mycorrhizal Mutualists.</title>
        <authorList>
            <consortium name="DOE Joint Genome Institute"/>
            <consortium name="Mycorrhizal Genomics Consortium"/>
            <person name="Kohler A."/>
            <person name="Kuo A."/>
            <person name="Nagy L.G."/>
            <person name="Floudas D."/>
            <person name="Copeland A."/>
            <person name="Barry K.W."/>
            <person name="Cichocki N."/>
            <person name="Veneault-Fourrey C."/>
            <person name="LaButti K."/>
            <person name="Lindquist E.A."/>
            <person name="Lipzen A."/>
            <person name="Lundell T."/>
            <person name="Morin E."/>
            <person name="Murat C."/>
            <person name="Riley R."/>
            <person name="Ohm R."/>
            <person name="Sun H."/>
            <person name="Tunlid A."/>
            <person name="Henrissat B."/>
            <person name="Grigoriev I.V."/>
            <person name="Hibbett D.S."/>
            <person name="Martin F."/>
        </authorList>
    </citation>
    <scope>NUCLEOTIDE SEQUENCE [LARGE SCALE GENOMIC DNA]</scope>
    <source>
        <strain evidence="3">MUT 4182</strain>
    </source>
</reference>
<dbReference type="InterPro" id="IPR036047">
    <property type="entry name" value="F-box-like_dom_sf"/>
</dbReference>
<dbReference type="Gene3D" id="1.20.1280.50">
    <property type="match status" value="1"/>
</dbReference>
<dbReference type="InterPro" id="IPR001810">
    <property type="entry name" value="F-box_dom"/>
</dbReference>
<feature type="domain" description="F-box" evidence="1">
    <location>
        <begin position="11"/>
        <end position="56"/>
    </location>
</feature>
<dbReference type="OrthoDB" id="3365698at2759"/>
<protein>
    <recommendedName>
        <fullName evidence="1">F-box domain-containing protein</fullName>
    </recommendedName>
</protein>
<reference evidence="2 3" key="1">
    <citation type="submission" date="2014-04" db="EMBL/GenBank/DDBJ databases">
        <authorList>
            <consortium name="DOE Joint Genome Institute"/>
            <person name="Kuo A."/>
            <person name="Girlanda M."/>
            <person name="Perotto S."/>
            <person name="Kohler A."/>
            <person name="Nagy L.G."/>
            <person name="Floudas D."/>
            <person name="Copeland A."/>
            <person name="Barry K.W."/>
            <person name="Cichocki N."/>
            <person name="Veneault-Fourrey C."/>
            <person name="LaButti K."/>
            <person name="Lindquist E.A."/>
            <person name="Lipzen A."/>
            <person name="Lundell T."/>
            <person name="Morin E."/>
            <person name="Murat C."/>
            <person name="Sun H."/>
            <person name="Tunlid A."/>
            <person name="Henrissat B."/>
            <person name="Grigoriev I.V."/>
            <person name="Hibbett D.S."/>
            <person name="Martin F."/>
            <person name="Nordberg H.P."/>
            <person name="Cantor M.N."/>
            <person name="Hua S.X."/>
        </authorList>
    </citation>
    <scope>NUCLEOTIDE SEQUENCE [LARGE SCALE GENOMIC DNA]</scope>
    <source>
        <strain evidence="2 3">MUT 4182</strain>
    </source>
</reference>
<dbReference type="EMBL" id="KN822965">
    <property type="protein sequence ID" value="KIO31188.1"/>
    <property type="molecule type" value="Genomic_DNA"/>
</dbReference>
<evidence type="ECO:0000313" key="2">
    <source>
        <dbReference type="EMBL" id="KIO31188.1"/>
    </source>
</evidence>
<dbReference type="PANTHER" id="PTHR38926:SF5">
    <property type="entry name" value="F-BOX AND LEUCINE-RICH REPEAT PROTEIN 6"/>
    <property type="match status" value="1"/>
</dbReference>
<dbReference type="SUPFAM" id="SSF81383">
    <property type="entry name" value="F-box domain"/>
    <property type="match status" value="1"/>
</dbReference>
<name>A0A0C3LBD5_9AGAM</name>
<dbReference type="AlphaFoldDB" id="A0A0C3LBD5"/>
<dbReference type="SMART" id="SM00256">
    <property type="entry name" value="FBOX"/>
    <property type="match status" value="1"/>
</dbReference>
<gene>
    <name evidence="2" type="ORF">M407DRAFT_19809</name>
</gene>
<evidence type="ECO:0000313" key="3">
    <source>
        <dbReference type="Proteomes" id="UP000054248"/>
    </source>
</evidence>
<organism evidence="2 3">
    <name type="scientific">Tulasnella calospora MUT 4182</name>
    <dbReference type="NCBI Taxonomy" id="1051891"/>
    <lineage>
        <taxon>Eukaryota</taxon>
        <taxon>Fungi</taxon>
        <taxon>Dikarya</taxon>
        <taxon>Basidiomycota</taxon>
        <taxon>Agaricomycotina</taxon>
        <taxon>Agaricomycetes</taxon>
        <taxon>Cantharellales</taxon>
        <taxon>Tulasnellaceae</taxon>
        <taxon>Tulasnella</taxon>
    </lineage>
</organism>
<dbReference type="CDD" id="cd09917">
    <property type="entry name" value="F-box_SF"/>
    <property type="match status" value="1"/>
</dbReference>
<accession>A0A0C3LBD5</accession>